<sequence>MESRVYTHGRIAGVSRLNRENIIPLTHATLKHAKALDSELFSLVNGIEILSAVSPTNYNQQKADFFKRHFSTEPQFTYKPSGINAFQLKRQLFNLPIEKVEDADLQRIYEDVIISYVDKIDQIETLGSQDFLYNSLRYFGEPTEKDIRNASFILHLPDSDDDEQLVDANGIQAIMEQFAQQQGYQYDLLVDDNMIANALVNKTTVKINSAAKVPLIEAHALAHHELGVHLVTTLNAQSQPFKVLQLGCPVNTMTQEGMAILSEYLAGHLTIKRLKILALRVLAVESMIKDKSFRTTFMMLKEQLGVEKNLAFTITSRVYRGGGFTKDYLYLRGFHEVLHAYEEQEGFLNLLCGKTALMHLPQINRLVEKGIFNPPQNITPSFVNPTDNDEVRRFITHAIK</sequence>
<name>A0A3N3DVG1_9VIBR</name>
<dbReference type="SMART" id="SM01154">
    <property type="entry name" value="DUF1704"/>
    <property type="match status" value="1"/>
</dbReference>
<dbReference type="PANTHER" id="PTHR31817">
    <property type="match status" value="1"/>
</dbReference>
<dbReference type="AlphaFoldDB" id="A0A3N3DVG1"/>
<dbReference type="NCBIfam" id="TIGR02421">
    <property type="entry name" value="QEGLA"/>
    <property type="match status" value="1"/>
</dbReference>
<dbReference type="EMBL" id="RKIK01000076">
    <property type="protein sequence ID" value="ROV58473.1"/>
    <property type="molecule type" value="Genomic_DNA"/>
</dbReference>
<proteinExistence type="predicted"/>
<dbReference type="Pfam" id="PF08014">
    <property type="entry name" value="MATCAP"/>
    <property type="match status" value="1"/>
</dbReference>
<reference evidence="5 6" key="1">
    <citation type="submission" date="2018-11" db="EMBL/GenBank/DDBJ databases">
        <title>Vibrio ponticus strain CAIM 1751 pathogenic for the snapper Lutjanus guttatus.</title>
        <authorList>
            <person name="Soto-Rodriguez S."/>
            <person name="Lozano-Olvera R."/>
            <person name="Gomez-Gil B."/>
        </authorList>
    </citation>
    <scope>NUCLEOTIDE SEQUENCE [LARGE SCALE GENOMIC DNA]</scope>
    <source>
        <strain evidence="5 6">CAIM 1751</strain>
    </source>
</reference>
<comment type="cofactor">
    <cofactor evidence="1">
        <name>Zn(2+)</name>
        <dbReference type="ChEBI" id="CHEBI:29105"/>
    </cofactor>
</comment>
<comment type="caution">
    <text evidence="5">The sequence shown here is derived from an EMBL/GenBank/DDBJ whole genome shotgun (WGS) entry which is preliminary data.</text>
</comment>
<accession>A0A3N3DVG1</accession>
<keyword evidence="3" id="KW-0378">Hydrolase</keyword>
<evidence type="ECO:0000256" key="3">
    <source>
        <dbReference type="ARBA" id="ARBA00022801"/>
    </source>
</evidence>
<evidence type="ECO:0000256" key="1">
    <source>
        <dbReference type="ARBA" id="ARBA00001947"/>
    </source>
</evidence>
<keyword evidence="2" id="KW-0645">Protease</keyword>
<dbReference type="PANTHER" id="PTHR31817:SF0">
    <property type="entry name" value="CHROMOSOME UNDETERMINED SCAFFOLD_67, WHOLE GENOME SHOTGUN SEQUENCE"/>
    <property type="match status" value="1"/>
</dbReference>
<dbReference type="GO" id="GO:0008237">
    <property type="term" value="F:metallopeptidase activity"/>
    <property type="evidence" value="ECO:0007669"/>
    <property type="project" value="UniProtKB-KW"/>
</dbReference>
<gene>
    <name evidence="5" type="ORF">EGH82_18290</name>
</gene>
<keyword evidence="4" id="KW-0482">Metalloprotease</keyword>
<dbReference type="GO" id="GO:0080164">
    <property type="term" value="P:regulation of nitric oxide metabolic process"/>
    <property type="evidence" value="ECO:0007669"/>
    <property type="project" value="TreeGrafter"/>
</dbReference>
<dbReference type="GO" id="GO:0006508">
    <property type="term" value="P:proteolysis"/>
    <property type="evidence" value="ECO:0007669"/>
    <property type="project" value="UniProtKB-KW"/>
</dbReference>
<dbReference type="InterPro" id="IPR012656">
    <property type="entry name" value="CHP02421_QEGLA"/>
</dbReference>
<evidence type="ECO:0000313" key="6">
    <source>
        <dbReference type="Proteomes" id="UP000278792"/>
    </source>
</evidence>
<dbReference type="RefSeq" id="WP_083627154.1">
    <property type="nucleotide sequence ID" value="NZ_AP019657.1"/>
</dbReference>
<evidence type="ECO:0000256" key="2">
    <source>
        <dbReference type="ARBA" id="ARBA00022670"/>
    </source>
</evidence>
<protein>
    <submittedName>
        <fullName evidence="5">Flavohemoglobin expression-modulating QEGLA motif protein</fullName>
    </submittedName>
</protein>
<dbReference type="OrthoDB" id="9785840at2"/>
<evidence type="ECO:0000313" key="5">
    <source>
        <dbReference type="EMBL" id="ROV58473.1"/>
    </source>
</evidence>
<evidence type="ECO:0000256" key="4">
    <source>
        <dbReference type="ARBA" id="ARBA00023049"/>
    </source>
</evidence>
<organism evidence="5 6">
    <name type="scientific">Vibrio ponticus</name>
    <dbReference type="NCBI Taxonomy" id="265668"/>
    <lineage>
        <taxon>Bacteria</taxon>
        <taxon>Pseudomonadati</taxon>
        <taxon>Pseudomonadota</taxon>
        <taxon>Gammaproteobacteria</taxon>
        <taxon>Vibrionales</taxon>
        <taxon>Vibrionaceae</taxon>
        <taxon>Vibrio</taxon>
    </lineage>
</organism>
<dbReference type="Proteomes" id="UP000278792">
    <property type="component" value="Unassembled WGS sequence"/>
</dbReference>
<dbReference type="InterPro" id="IPR012548">
    <property type="entry name" value="MATCAP"/>
</dbReference>